<dbReference type="AlphaFoldDB" id="A0A1M4VIL5"/>
<dbReference type="CDD" id="cd04725">
    <property type="entry name" value="OMP_decarboxylase_like"/>
    <property type="match status" value="1"/>
</dbReference>
<dbReference type="STRING" id="1122195.SAMN02745164_00947"/>
<dbReference type="Pfam" id="PF00215">
    <property type="entry name" value="OMPdecase"/>
    <property type="match status" value="1"/>
</dbReference>
<dbReference type="GO" id="GO:0044205">
    <property type="term" value="P:'de novo' UMP biosynthetic process"/>
    <property type="evidence" value="ECO:0007669"/>
    <property type="project" value="UniProtKB-UniPathway"/>
</dbReference>
<evidence type="ECO:0000256" key="7">
    <source>
        <dbReference type="NCBIfam" id="TIGR02127"/>
    </source>
</evidence>
<gene>
    <name evidence="9" type="ORF">SAMN02745164_00947</name>
</gene>
<organism evidence="9 10">
    <name type="scientific">Marinitoga hydrogenitolerans (strain DSM 16785 / JCM 12826 / AT1271)</name>
    <dbReference type="NCBI Taxonomy" id="1122195"/>
    <lineage>
        <taxon>Bacteria</taxon>
        <taxon>Thermotogati</taxon>
        <taxon>Thermotogota</taxon>
        <taxon>Thermotogae</taxon>
        <taxon>Petrotogales</taxon>
        <taxon>Petrotogaceae</taxon>
        <taxon>Marinitoga</taxon>
    </lineage>
</organism>
<protein>
    <recommendedName>
        <fullName evidence="7">Orotidine-5'-phosphate decarboxylase</fullName>
        <ecNumber evidence="7">4.1.1.23</ecNumber>
    </recommendedName>
</protein>
<dbReference type="PANTHER" id="PTHR43375">
    <property type="entry name" value="OROTIDINE 5'-PHOSPHATE DECARBOXYLASE"/>
    <property type="match status" value="1"/>
</dbReference>
<reference evidence="9" key="1">
    <citation type="submission" date="2016-11" db="EMBL/GenBank/DDBJ databases">
        <authorList>
            <person name="Varghese N."/>
            <person name="Submissions S."/>
        </authorList>
    </citation>
    <scope>NUCLEOTIDE SEQUENCE [LARGE SCALE GENOMIC DNA]</scope>
    <source>
        <strain evidence="9">DSM 16785</strain>
    </source>
</reference>
<evidence type="ECO:0000256" key="1">
    <source>
        <dbReference type="ARBA" id="ARBA00004861"/>
    </source>
</evidence>
<evidence type="ECO:0000313" key="10">
    <source>
        <dbReference type="Proteomes" id="UP000184334"/>
    </source>
</evidence>
<comment type="catalytic activity">
    <reaction evidence="6">
        <text>orotidine 5'-phosphate + H(+) = UMP + CO2</text>
        <dbReference type="Rhea" id="RHEA:11596"/>
        <dbReference type="ChEBI" id="CHEBI:15378"/>
        <dbReference type="ChEBI" id="CHEBI:16526"/>
        <dbReference type="ChEBI" id="CHEBI:57538"/>
        <dbReference type="ChEBI" id="CHEBI:57865"/>
        <dbReference type="EC" id="4.1.1.23"/>
    </reaction>
</comment>
<evidence type="ECO:0000256" key="2">
    <source>
        <dbReference type="ARBA" id="ARBA00008847"/>
    </source>
</evidence>
<dbReference type="InterPro" id="IPR001754">
    <property type="entry name" value="OMPdeCOase_dom"/>
</dbReference>
<evidence type="ECO:0000256" key="3">
    <source>
        <dbReference type="ARBA" id="ARBA00022793"/>
    </source>
</evidence>
<keyword evidence="4" id="KW-0665">Pyrimidine biosynthesis</keyword>
<proteinExistence type="inferred from homology"/>
<dbReference type="Proteomes" id="UP000184334">
    <property type="component" value="Unassembled WGS sequence"/>
</dbReference>
<comment type="pathway">
    <text evidence="1">Pyrimidine metabolism; UMP biosynthesis via de novo pathway; UMP from orotate: step 2/2.</text>
</comment>
<dbReference type="SUPFAM" id="SSF51366">
    <property type="entry name" value="Ribulose-phoshate binding barrel"/>
    <property type="match status" value="1"/>
</dbReference>
<dbReference type="PROSITE" id="PS00156">
    <property type="entry name" value="OMPDECASE"/>
    <property type="match status" value="1"/>
</dbReference>
<dbReference type="InterPro" id="IPR011060">
    <property type="entry name" value="RibuloseP-bd_barrel"/>
</dbReference>
<dbReference type="NCBIfam" id="TIGR02127">
    <property type="entry name" value="pyrF_sub2"/>
    <property type="match status" value="1"/>
</dbReference>
<sequence length="251" mass="28543">MFDKYIERKNDVNSVLLVGLDSDINRIDGDILDFNKKIIDETFDLVCGYKINIAFYEKLGPKGLEILEKTIEYIKYNPDIPIILDAKRGDIGNTAKAYAEYYFEKLKIDSLTINPLMGIDTLEPYLEYNNSHVFALALTSNKGAYDFEIPGELYLKIAKKMNELNKKHRNKIGIVVGATNAKFIKEITAVTDNMLFLIPGIGSQGGSIEALFNNLNGYDNIVINVSRAIIFDENPRKKVIEFNNVINKWRE</sequence>
<evidence type="ECO:0000256" key="4">
    <source>
        <dbReference type="ARBA" id="ARBA00022975"/>
    </source>
</evidence>
<dbReference type="RefSeq" id="WP_072863957.1">
    <property type="nucleotide sequence ID" value="NZ_FQUI01000011.1"/>
</dbReference>
<dbReference type="GO" id="GO:0004590">
    <property type="term" value="F:orotidine-5'-phosphate decarboxylase activity"/>
    <property type="evidence" value="ECO:0007669"/>
    <property type="project" value="UniProtKB-UniRule"/>
</dbReference>
<evidence type="ECO:0000256" key="5">
    <source>
        <dbReference type="ARBA" id="ARBA00023239"/>
    </source>
</evidence>
<dbReference type="SMART" id="SM00934">
    <property type="entry name" value="OMPdecase"/>
    <property type="match status" value="1"/>
</dbReference>
<dbReference type="Gene3D" id="3.20.20.70">
    <property type="entry name" value="Aldolase class I"/>
    <property type="match status" value="1"/>
</dbReference>
<evidence type="ECO:0000256" key="6">
    <source>
        <dbReference type="ARBA" id="ARBA00049157"/>
    </source>
</evidence>
<keyword evidence="5" id="KW-0456">Lyase</keyword>
<keyword evidence="10" id="KW-1185">Reference proteome</keyword>
<dbReference type="OrthoDB" id="9808470at2"/>
<comment type="similarity">
    <text evidence="2">Belongs to the OMP decarboxylase family. Type 2 subfamily.</text>
</comment>
<evidence type="ECO:0000313" key="9">
    <source>
        <dbReference type="EMBL" id="SHE68854.1"/>
    </source>
</evidence>
<dbReference type="InterPro" id="IPR013785">
    <property type="entry name" value="Aldolase_TIM"/>
</dbReference>
<dbReference type="EMBL" id="FQUI01000011">
    <property type="protein sequence ID" value="SHE68854.1"/>
    <property type="molecule type" value="Genomic_DNA"/>
</dbReference>
<dbReference type="GO" id="GO:0006207">
    <property type="term" value="P:'de novo' pyrimidine nucleobase biosynthetic process"/>
    <property type="evidence" value="ECO:0007669"/>
    <property type="project" value="InterPro"/>
</dbReference>
<accession>A0A1M4VIL5</accession>
<dbReference type="EC" id="4.1.1.23" evidence="7"/>
<comment type="caution">
    <text evidence="9">The sequence shown here is derived from an EMBL/GenBank/DDBJ whole genome shotgun (WGS) entry which is preliminary data.</text>
</comment>
<dbReference type="InterPro" id="IPR018089">
    <property type="entry name" value="OMPdecase_AS"/>
</dbReference>
<dbReference type="PANTHER" id="PTHR43375:SF1">
    <property type="entry name" value="OROTIDINE 5'-PHOSPHATE DECARBOXYLASE"/>
    <property type="match status" value="1"/>
</dbReference>
<feature type="domain" description="Orotidine 5'-phosphate decarboxylase" evidence="8">
    <location>
        <begin position="15"/>
        <end position="242"/>
    </location>
</feature>
<name>A0A1M4VIL5_MARH1</name>
<dbReference type="InterPro" id="IPR011995">
    <property type="entry name" value="OMPdecase_type-2"/>
</dbReference>
<dbReference type="UniPathway" id="UPA00070">
    <property type="reaction ID" value="UER00120"/>
</dbReference>
<keyword evidence="3" id="KW-0210">Decarboxylase</keyword>
<evidence type="ECO:0000259" key="8">
    <source>
        <dbReference type="SMART" id="SM00934"/>
    </source>
</evidence>